<dbReference type="Proteomes" id="UP000799754">
    <property type="component" value="Unassembled WGS sequence"/>
</dbReference>
<dbReference type="EMBL" id="MU006725">
    <property type="protein sequence ID" value="KAF2625421.1"/>
    <property type="molecule type" value="Genomic_DNA"/>
</dbReference>
<evidence type="ECO:0000313" key="1">
    <source>
        <dbReference type="EMBL" id="KAF2625421.1"/>
    </source>
</evidence>
<keyword evidence="2" id="KW-1185">Reference proteome</keyword>
<reference evidence="1" key="1">
    <citation type="journal article" date="2020" name="Stud. Mycol.">
        <title>101 Dothideomycetes genomes: a test case for predicting lifestyles and emergence of pathogens.</title>
        <authorList>
            <person name="Haridas S."/>
            <person name="Albert R."/>
            <person name="Binder M."/>
            <person name="Bloem J."/>
            <person name="Labutti K."/>
            <person name="Salamov A."/>
            <person name="Andreopoulos B."/>
            <person name="Baker S."/>
            <person name="Barry K."/>
            <person name="Bills G."/>
            <person name="Bluhm B."/>
            <person name="Cannon C."/>
            <person name="Castanera R."/>
            <person name="Culley D."/>
            <person name="Daum C."/>
            <person name="Ezra D."/>
            <person name="Gonzalez J."/>
            <person name="Henrissat B."/>
            <person name="Kuo A."/>
            <person name="Liang C."/>
            <person name="Lipzen A."/>
            <person name="Lutzoni F."/>
            <person name="Magnuson J."/>
            <person name="Mondo S."/>
            <person name="Nolan M."/>
            <person name="Ohm R."/>
            <person name="Pangilinan J."/>
            <person name="Park H.-J."/>
            <person name="Ramirez L."/>
            <person name="Alfaro M."/>
            <person name="Sun H."/>
            <person name="Tritt A."/>
            <person name="Yoshinaga Y."/>
            <person name="Zwiers L.-H."/>
            <person name="Turgeon B."/>
            <person name="Goodwin S."/>
            <person name="Spatafora J."/>
            <person name="Crous P."/>
            <person name="Grigoriev I."/>
        </authorList>
    </citation>
    <scope>NUCLEOTIDE SEQUENCE</scope>
    <source>
        <strain evidence="1">CBS 525.71</strain>
    </source>
</reference>
<comment type="caution">
    <text evidence="1">The sequence shown here is derived from an EMBL/GenBank/DDBJ whole genome shotgun (WGS) entry which is preliminary data.</text>
</comment>
<protein>
    <submittedName>
        <fullName evidence="1">Uncharacterized protein</fullName>
    </submittedName>
</protein>
<organism evidence="1 2">
    <name type="scientific">Macroventuria anomochaeta</name>
    <dbReference type="NCBI Taxonomy" id="301207"/>
    <lineage>
        <taxon>Eukaryota</taxon>
        <taxon>Fungi</taxon>
        <taxon>Dikarya</taxon>
        <taxon>Ascomycota</taxon>
        <taxon>Pezizomycotina</taxon>
        <taxon>Dothideomycetes</taxon>
        <taxon>Pleosporomycetidae</taxon>
        <taxon>Pleosporales</taxon>
        <taxon>Pleosporineae</taxon>
        <taxon>Didymellaceae</taxon>
        <taxon>Macroventuria</taxon>
    </lineage>
</organism>
<name>A0ACB6RU03_9PLEO</name>
<accession>A0ACB6RU03</accession>
<evidence type="ECO:0000313" key="2">
    <source>
        <dbReference type="Proteomes" id="UP000799754"/>
    </source>
</evidence>
<sequence length="132" mass="14544">MLCHWDRCVICCKAGVLRIDASHPLLPVRWTGLDAVTNASPPCAVVTLSLQLCALFLPDFMDISSLPTGALVPSCRATFHDVSLLLRNHHPRFGAWQAHSQFSNGCPSSSNGSQLQQNSDTLHHHLSRFTVW</sequence>
<proteinExistence type="predicted"/>
<gene>
    <name evidence="1" type="ORF">BU25DRAFT_112103</name>
</gene>